<dbReference type="InterPro" id="IPR036511">
    <property type="entry name" value="TGT-like_sf"/>
</dbReference>
<gene>
    <name evidence="5" type="ORF">S12H4_20119</name>
</gene>
<evidence type="ECO:0000256" key="2">
    <source>
        <dbReference type="ARBA" id="ARBA00022679"/>
    </source>
</evidence>
<protein>
    <recommendedName>
        <fullName evidence="4">tRNA-guanine(15) transglycosylase-like domain-containing protein</fullName>
    </recommendedName>
</protein>
<organism evidence="5">
    <name type="scientific">marine sediment metagenome</name>
    <dbReference type="NCBI Taxonomy" id="412755"/>
    <lineage>
        <taxon>unclassified sequences</taxon>
        <taxon>metagenomes</taxon>
        <taxon>ecological metagenomes</taxon>
    </lineage>
</organism>
<dbReference type="Gene3D" id="3.20.20.105">
    <property type="entry name" value="Queuine tRNA-ribosyltransferase-like"/>
    <property type="match status" value="1"/>
</dbReference>
<dbReference type="NCBIfam" id="TIGR00449">
    <property type="entry name" value="tgt_general"/>
    <property type="match status" value="1"/>
</dbReference>
<feature type="non-terminal residue" evidence="5">
    <location>
        <position position="286"/>
    </location>
</feature>
<dbReference type="InterPro" id="IPR002616">
    <property type="entry name" value="tRNA_ribo_trans-like"/>
</dbReference>
<dbReference type="PANTHER" id="PTHR46499">
    <property type="entry name" value="QUEUINE TRNA-RIBOSYLTRANSFERASE"/>
    <property type="match status" value="1"/>
</dbReference>
<dbReference type="NCBIfam" id="TIGR00430">
    <property type="entry name" value="Q_tRNA_tgt"/>
    <property type="match status" value="1"/>
</dbReference>
<dbReference type="PANTHER" id="PTHR46499:SF1">
    <property type="entry name" value="QUEUINE TRNA-RIBOSYLTRANSFERASE"/>
    <property type="match status" value="1"/>
</dbReference>
<dbReference type="GO" id="GO:0005829">
    <property type="term" value="C:cytosol"/>
    <property type="evidence" value="ECO:0007669"/>
    <property type="project" value="TreeGrafter"/>
</dbReference>
<name>X1QYH2_9ZZZZ</name>
<feature type="non-terminal residue" evidence="5">
    <location>
        <position position="1"/>
    </location>
</feature>
<dbReference type="GO" id="GO:0008616">
    <property type="term" value="P:tRNA queuosine(34) biosynthetic process"/>
    <property type="evidence" value="ECO:0007669"/>
    <property type="project" value="TreeGrafter"/>
</dbReference>
<evidence type="ECO:0000256" key="1">
    <source>
        <dbReference type="ARBA" id="ARBA00022676"/>
    </source>
</evidence>
<dbReference type="EMBL" id="BARW01010150">
    <property type="protein sequence ID" value="GAI73592.1"/>
    <property type="molecule type" value="Genomic_DNA"/>
</dbReference>
<reference evidence="5" key="1">
    <citation type="journal article" date="2014" name="Front. Microbiol.">
        <title>High frequency of phylogenetically diverse reductive dehalogenase-homologous genes in deep subseafloor sedimentary metagenomes.</title>
        <authorList>
            <person name="Kawai M."/>
            <person name="Futagami T."/>
            <person name="Toyoda A."/>
            <person name="Takaki Y."/>
            <person name="Nishi S."/>
            <person name="Hori S."/>
            <person name="Arai W."/>
            <person name="Tsubouchi T."/>
            <person name="Morono Y."/>
            <person name="Uchiyama I."/>
            <person name="Ito T."/>
            <person name="Fujiyama A."/>
            <person name="Inagaki F."/>
            <person name="Takami H."/>
        </authorList>
    </citation>
    <scope>NUCLEOTIDE SEQUENCE</scope>
    <source>
        <strain evidence="5">Expedition CK06-06</strain>
    </source>
</reference>
<accession>X1QYH2</accession>
<keyword evidence="1" id="KW-0328">Glycosyltransferase</keyword>
<dbReference type="AlphaFoldDB" id="X1QYH2"/>
<feature type="domain" description="tRNA-guanine(15) transglycosylase-like" evidence="4">
    <location>
        <begin position="1"/>
        <end position="285"/>
    </location>
</feature>
<sequence>HKFMAWDRAILTDSGGYQVFSLSSLRQVSDEGIIFRSHIDGSEHHITPELIIQFQETLGADIIMVLDECPAHDDSFEKVNRAMSRTHQWAERCQKCQKRSDQALYAIVQGGIFPQLRRQSAEYLTSLDFPGYAIGGLSLGEPKRVTLAMVEEMVALLPENKPRYLMGVGSPEDIIESVARGVDMFDSALPTRVARNGALFSWQGRHNIQNAAYRQMEEPVVPGCDCYTCRTFSAAYLHHLFNCDELLAYRLATIHNLSFINNLMHKIRSAIINGTFSSFRDNFLAS</sequence>
<comment type="caution">
    <text evidence="5">The sequence shown here is derived from an EMBL/GenBank/DDBJ whole genome shotgun (WGS) entry which is preliminary data.</text>
</comment>
<evidence type="ECO:0000259" key="4">
    <source>
        <dbReference type="Pfam" id="PF01702"/>
    </source>
</evidence>
<dbReference type="SUPFAM" id="SSF51713">
    <property type="entry name" value="tRNA-guanine transglycosylase"/>
    <property type="match status" value="1"/>
</dbReference>
<dbReference type="InterPro" id="IPR050076">
    <property type="entry name" value="ArchSynthase1/Queuine_TRR"/>
</dbReference>
<evidence type="ECO:0000313" key="5">
    <source>
        <dbReference type="EMBL" id="GAI73592.1"/>
    </source>
</evidence>
<dbReference type="GO" id="GO:0008479">
    <property type="term" value="F:tRNA-guanosine(34) queuine transglycosylase activity"/>
    <property type="evidence" value="ECO:0007669"/>
    <property type="project" value="InterPro"/>
</dbReference>
<evidence type="ECO:0000256" key="3">
    <source>
        <dbReference type="ARBA" id="ARBA00022694"/>
    </source>
</evidence>
<dbReference type="Pfam" id="PF01702">
    <property type="entry name" value="TGT"/>
    <property type="match status" value="1"/>
</dbReference>
<keyword evidence="3" id="KW-0819">tRNA processing</keyword>
<keyword evidence="2" id="KW-0808">Transferase</keyword>
<proteinExistence type="predicted"/>
<dbReference type="InterPro" id="IPR004803">
    <property type="entry name" value="TGT"/>
</dbReference>